<gene>
    <name evidence="2" type="ORF">NCTC9419_00177</name>
</gene>
<feature type="transmembrane region" description="Helical" evidence="1">
    <location>
        <begin position="43"/>
        <end position="65"/>
    </location>
</feature>
<name>A0A3S4HW40_SERRU</name>
<feature type="transmembrane region" description="Helical" evidence="1">
    <location>
        <begin position="131"/>
        <end position="151"/>
    </location>
</feature>
<feature type="transmembrane region" description="Helical" evidence="1">
    <location>
        <begin position="100"/>
        <end position="124"/>
    </location>
</feature>
<feature type="transmembrane region" description="Helical" evidence="1">
    <location>
        <begin position="157"/>
        <end position="178"/>
    </location>
</feature>
<reference evidence="2 3" key="1">
    <citation type="submission" date="2018-12" db="EMBL/GenBank/DDBJ databases">
        <authorList>
            <consortium name="Pathogen Informatics"/>
        </authorList>
    </citation>
    <scope>NUCLEOTIDE SEQUENCE [LARGE SCALE GENOMIC DNA]</scope>
    <source>
        <strain evidence="2 3">NCTC9419</strain>
    </source>
</reference>
<accession>A0A3S4HW40</accession>
<protein>
    <submittedName>
        <fullName evidence="2">Uncharacterized conserved protein</fullName>
    </submittedName>
</protein>
<evidence type="ECO:0000313" key="3">
    <source>
        <dbReference type="Proteomes" id="UP000271603"/>
    </source>
</evidence>
<dbReference type="EMBL" id="LR134155">
    <property type="protein sequence ID" value="VEA67979.1"/>
    <property type="molecule type" value="Genomic_DNA"/>
</dbReference>
<proteinExistence type="predicted"/>
<feature type="transmembrane region" description="Helical" evidence="1">
    <location>
        <begin position="20"/>
        <end position="37"/>
    </location>
</feature>
<evidence type="ECO:0000313" key="2">
    <source>
        <dbReference type="EMBL" id="VEA67979.1"/>
    </source>
</evidence>
<keyword evidence="1" id="KW-0812">Transmembrane</keyword>
<keyword evidence="1" id="KW-0472">Membrane</keyword>
<sequence length="429" mass="47470">MLQLALLLSGADFVRRYAPLLAVIGLLWGGLGVSIFIDGLQGIRYFPLHIFGILLLIESLATLILAPGGVGAQKAVLYFKGGIFCFVALLILSGRNSSNLLLAIIFGFAFFITGLFVMASAWVVRYHGWRRAFAAGVAQLLFALFLFFPYPTHHHGTVSQFLGVIMIVGGLQCLRLAWRASRLRDGAAVFNLLAPGGLLTETAAPPQEPEPQPCNGPLVVHIWTPEGSAASTPIRRPLFNRYIAAVDANGVISTGHAALEMPPELYISLYPAVDIDRSPSEFFNTLKAIQENNVAGQYQQSYASESAAWCESDRKIVFHAFNPAGLRRYWASYRQTEVYNLTWRNCSSSVAYGLEAALDGVFARGGWLTFARLFFIPELWIAAQLRKRATTMAWTPGLALDYARALHAIVHPARLSWRRRRRQRQDQVS</sequence>
<feature type="transmembrane region" description="Helical" evidence="1">
    <location>
        <begin position="77"/>
        <end position="94"/>
    </location>
</feature>
<evidence type="ECO:0000256" key="1">
    <source>
        <dbReference type="SAM" id="Phobius"/>
    </source>
</evidence>
<organism evidence="2 3">
    <name type="scientific">Serratia rubidaea</name>
    <name type="common">Serratia marinorubra</name>
    <dbReference type="NCBI Taxonomy" id="61652"/>
    <lineage>
        <taxon>Bacteria</taxon>
        <taxon>Pseudomonadati</taxon>
        <taxon>Pseudomonadota</taxon>
        <taxon>Gammaproteobacteria</taxon>
        <taxon>Enterobacterales</taxon>
        <taxon>Yersiniaceae</taxon>
        <taxon>Serratia</taxon>
    </lineage>
</organism>
<keyword evidence="1" id="KW-1133">Transmembrane helix</keyword>
<dbReference type="AlphaFoldDB" id="A0A3S4HW40"/>
<dbReference type="STRING" id="61652.AXX16_2245"/>
<dbReference type="Proteomes" id="UP000271603">
    <property type="component" value="Chromosome"/>
</dbReference>